<dbReference type="EMBL" id="JAJJMM010000001">
    <property type="protein sequence ID" value="MCC9062293.1"/>
    <property type="molecule type" value="Genomic_DNA"/>
</dbReference>
<dbReference type="CDD" id="cd00009">
    <property type="entry name" value="AAA"/>
    <property type="match status" value="1"/>
</dbReference>
<evidence type="ECO:0000313" key="2">
    <source>
        <dbReference type="EMBL" id="MCC9062293.1"/>
    </source>
</evidence>
<dbReference type="PROSITE" id="PS50837">
    <property type="entry name" value="NACHT"/>
    <property type="match status" value="1"/>
</dbReference>
<dbReference type="Pfam" id="PF05729">
    <property type="entry name" value="NACHT"/>
    <property type="match status" value="1"/>
</dbReference>
<dbReference type="PANTHER" id="PTHR46312:SF2">
    <property type="entry name" value="NUCLEOTIDE-BINDING OLIGOMERIZATION DOMAIN-CONTAINING PROTEIN 2-LIKE"/>
    <property type="match status" value="1"/>
</dbReference>
<dbReference type="InterPro" id="IPR027417">
    <property type="entry name" value="P-loop_NTPase"/>
</dbReference>
<name>A0ABS8M9T9_9FLAO</name>
<keyword evidence="3" id="KW-1185">Reference proteome</keyword>
<dbReference type="PANTHER" id="PTHR46312">
    <property type="entry name" value="NACHT DOMAIN-CONTAINING PROTEIN"/>
    <property type="match status" value="1"/>
</dbReference>
<protein>
    <submittedName>
        <fullName evidence="2">NACHT domain-containing protein</fullName>
    </submittedName>
</protein>
<evidence type="ECO:0000313" key="3">
    <source>
        <dbReference type="Proteomes" id="UP001430679"/>
    </source>
</evidence>
<organism evidence="2 3">
    <name type="scientific">Flavobacterium piscisymbiosum</name>
    <dbReference type="NCBI Taxonomy" id="2893753"/>
    <lineage>
        <taxon>Bacteria</taxon>
        <taxon>Pseudomonadati</taxon>
        <taxon>Bacteroidota</taxon>
        <taxon>Flavobacteriia</taxon>
        <taxon>Flavobacteriales</taxon>
        <taxon>Flavobacteriaceae</taxon>
        <taxon>Flavobacterium</taxon>
    </lineage>
</organism>
<proteinExistence type="predicted"/>
<feature type="domain" description="NACHT" evidence="1">
    <location>
        <begin position="85"/>
        <end position="201"/>
    </location>
</feature>
<evidence type="ECO:0000259" key="1">
    <source>
        <dbReference type="PROSITE" id="PS50837"/>
    </source>
</evidence>
<gene>
    <name evidence="2" type="ORF">LNP81_04745</name>
</gene>
<comment type="caution">
    <text evidence="2">The sequence shown here is derived from an EMBL/GenBank/DDBJ whole genome shotgun (WGS) entry which is preliminary data.</text>
</comment>
<dbReference type="Proteomes" id="UP001430679">
    <property type="component" value="Unassembled WGS sequence"/>
</dbReference>
<sequence>MLNYIIEEIISKYLGYKRNHEDVMKIHQSLEQYINKEYNKLNQTKNLIFRNEPINFNENYIPLTLTSKTKNFRVNDPINLIKEYEYIGIIGSAGSGKTTILKHIALSCIENQYKIPIYIELRNLESKILSFEDYIASSVNEDFPDQIKSLFKSGEFIFLFDGFDEIDYVEGNDFITKIDSFINKYNNNIFVMTSRPGTNIESIPPLHIFNINPLNSDDIYLYVNKINLPNKLKRDILDNIKNNYNLKGILNIPLFLSLYIASYNNGNKNFLDKKSIFFRNIIDALFSHHDSISKLGYVRDKISELNKDELEKITTALAFRMLFSGKFELSKDDIYKEFDIIKRTTKIAFENEKLLFDLTITINILLDEENHYIFPHILILEYLTCLFISRLDNTFKQEFYNKLARNSRIYLSQNFYDFLHELDYKYFTKYYIIALLKNYLKNTINFSDEENFRDIKNGTIIPYIAEKYGPKYDLYETLNMLELEFINDDNNSFSNDLFDVL</sequence>
<dbReference type="Gene3D" id="3.40.50.300">
    <property type="entry name" value="P-loop containing nucleotide triphosphate hydrolases"/>
    <property type="match status" value="1"/>
</dbReference>
<reference evidence="2" key="1">
    <citation type="submission" date="2021-11" db="EMBL/GenBank/DDBJ databases">
        <title>Description of novel Flavobacterium species.</title>
        <authorList>
            <person name="Saticioglu I.B."/>
            <person name="Ay H."/>
            <person name="Altun S."/>
            <person name="Duman M."/>
        </authorList>
    </citation>
    <scope>NUCLEOTIDE SEQUENCE</scope>
    <source>
        <strain evidence="2">F-30</strain>
    </source>
</reference>
<dbReference type="InterPro" id="IPR007111">
    <property type="entry name" value="NACHT_NTPase"/>
</dbReference>
<accession>A0ABS8M9T9</accession>
<dbReference type="SUPFAM" id="SSF52540">
    <property type="entry name" value="P-loop containing nucleoside triphosphate hydrolases"/>
    <property type="match status" value="2"/>
</dbReference>
<dbReference type="RefSeq" id="WP_230033804.1">
    <property type="nucleotide sequence ID" value="NZ_JAJJMM010000001.1"/>
</dbReference>